<name>A0A0A9FCV5_ARUDO</name>
<dbReference type="EMBL" id="GBRH01187016">
    <property type="protein sequence ID" value="JAE10880.1"/>
    <property type="molecule type" value="Transcribed_RNA"/>
</dbReference>
<reference evidence="1" key="1">
    <citation type="submission" date="2014-09" db="EMBL/GenBank/DDBJ databases">
        <authorList>
            <person name="Magalhaes I.L.F."/>
            <person name="Oliveira U."/>
            <person name="Santos F.R."/>
            <person name="Vidigal T.H.D.A."/>
            <person name="Brescovit A.D."/>
            <person name="Santos A.J."/>
        </authorList>
    </citation>
    <scope>NUCLEOTIDE SEQUENCE</scope>
    <source>
        <tissue evidence="1">Shoot tissue taken approximately 20 cm above the soil surface</tissue>
    </source>
</reference>
<dbReference type="AlphaFoldDB" id="A0A0A9FCV5"/>
<proteinExistence type="predicted"/>
<sequence>MHPLPESERRAIVIIVFPSPIASARFPPLTSCNVLGNSVVALPENTFKYKTSSLLSSSLYASQQG</sequence>
<reference evidence="1" key="2">
    <citation type="journal article" date="2015" name="Data Brief">
        <title>Shoot transcriptome of the giant reed, Arundo donax.</title>
        <authorList>
            <person name="Barrero R.A."/>
            <person name="Guerrero F.D."/>
            <person name="Moolhuijzen P."/>
            <person name="Goolsby J.A."/>
            <person name="Tidwell J."/>
            <person name="Bellgard S.E."/>
            <person name="Bellgard M.I."/>
        </authorList>
    </citation>
    <scope>NUCLEOTIDE SEQUENCE</scope>
    <source>
        <tissue evidence="1">Shoot tissue taken approximately 20 cm above the soil surface</tissue>
    </source>
</reference>
<evidence type="ECO:0000313" key="1">
    <source>
        <dbReference type="EMBL" id="JAE10880.1"/>
    </source>
</evidence>
<organism evidence="1">
    <name type="scientific">Arundo donax</name>
    <name type="common">Giant reed</name>
    <name type="synonym">Donax arundinaceus</name>
    <dbReference type="NCBI Taxonomy" id="35708"/>
    <lineage>
        <taxon>Eukaryota</taxon>
        <taxon>Viridiplantae</taxon>
        <taxon>Streptophyta</taxon>
        <taxon>Embryophyta</taxon>
        <taxon>Tracheophyta</taxon>
        <taxon>Spermatophyta</taxon>
        <taxon>Magnoliopsida</taxon>
        <taxon>Liliopsida</taxon>
        <taxon>Poales</taxon>
        <taxon>Poaceae</taxon>
        <taxon>PACMAD clade</taxon>
        <taxon>Arundinoideae</taxon>
        <taxon>Arundineae</taxon>
        <taxon>Arundo</taxon>
    </lineage>
</organism>
<protein>
    <submittedName>
        <fullName evidence="1">Uncharacterized protein</fullName>
    </submittedName>
</protein>
<accession>A0A0A9FCV5</accession>